<sequence>MQQIQQLEIGIVLLVACLSFFFLGYQWANSQQNSYNDSIGSEEDNEHQKLDQQVREYKEREKQFQQQIEDLKKQLAMGNQIKYTDL</sequence>
<keyword evidence="2" id="KW-1133">Transmembrane helix</keyword>
<dbReference type="AlphaFoldDB" id="A0A8S1KVV9"/>
<keyword evidence="4" id="KW-1185">Reference proteome</keyword>
<evidence type="ECO:0000256" key="1">
    <source>
        <dbReference type="SAM" id="Coils"/>
    </source>
</evidence>
<dbReference type="EMBL" id="CAJJDN010000013">
    <property type="protein sequence ID" value="CAD8059358.1"/>
    <property type="molecule type" value="Genomic_DNA"/>
</dbReference>
<name>A0A8S1KVV9_9CILI</name>
<evidence type="ECO:0000256" key="2">
    <source>
        <dbReference type="SAM" id="Phobius"/>
    </source>
</evidence>
<accession>A0A8S1KVV9</accession>
<gene>
    <name evidence="3" type="ORF">PSON_ATCC_30995.1.T0130184</name>
</gene>
<keyword evidence="2" id="KW-0472">Membrane</keyword>
<organism evidence="3 4">
    <name type="scientific">Paramecium sonneborni</name>
    <dbReference type="NCBI Taxonomy" id="65129"/>
    <lineage>
        <taxon>Eukaryota</taxon>
        <taxon>Sar</taxon>
        <taxon>Alveolata</taxon>
        <taxon>Ciliophora</taxon>
        <taxon>Intramacronucleata</taxon>
        <taxon>Oligohymenophorea</taxon>
        <taxon>Peniculida</taxon>
        <taxon>Parameciidae</taxon>
        <taxon>Paramecium</taxon>
    </lineage>
</organism>
<comment type="caution">
    <text evidence="3">The sequence shown here is derived from an EMBL/GenBank/DDBJ whole genome shotgun (WGS) entry which is preliminary data.</text>
</comment>
<protein>
    <submittedName>
        <fullName evidence="3">Uncharacterized protein</fullName>
    </submittedName>
</protein>
<proteinExistence type="predicted"/>
<evidence type="ECO:0000313" key="3">
    <source>
        <dbReference type="EMBL" id="CAD8059358.1"/>
    </source>
</evidence>
<dbReference type="Proteomes" id="UP000692954">
    <property type="component" value="Unassembled WGS sequence"/>
</dbReference>
<keyword evidence="1" id="KW-0175">Coiled coil</keyword>
<evidence type="ECO:0000313" key="4">
    <source>
        <dbReference type="Proteomes" id="UP000692954"/>
    </source>
</evidence>
<feature type="transmembrane region" description="Helical" evidence="2">
    <location>
        <begin position="7"/>
        <end position="28"/>
    </location>
</feature>
<reference evidence="3" key="1">
    <citation type="submission" date="2021-01" db="EMBL/GenBank/DDBJ databases">
        <authorList>
            <consortium name="Genoscope - CEA"/>
            <person name="William W."/>
        </authorList>
    </citation>
    <scope>NUCLEOTIDE SEQUENCE</scope>
</reference>
<feature type="coiled-coil region" evidence="1">
    <location>
        <begin position="40"/>
        <end position="74"/>
    </location>
</feature>
<keyword evidence="2" id="KW-0812">Transmembrane</keyword>
<dbReference type="OrthoDB" id="301994at2759"/>